<gene>
    <name evidence="1" type="ORF">SAMN05443248_0440</name>
</gene>
<evidence type="ECO:0000313" key="1">
    <source>
        <dbReference type="EMBL" id="SHG14271.1"/>
    </source>
</evidence>
<evidence type="ECO:0000313" key="2">
    <source>
        <dbReference type="Proteomes" id="UP000189796"/>
    </source>
</evidence>
<protein>
    <recommendedName>
        <fullName evidence="3">PilZ domain-containing protein</fullName>
    </recommendedName>
</protein>
<accession>A0A1M5HEC3</accession>
<dbReference type="EMBL" id="LT670817">
    <property type="protein sequence ID" value="SHG14271.1"/>
    <property type="molecule type" value="Genomic_DNA"/>
</dbReference>
<dbReference type="Proteomes" id="UP000189796">
    <property type="component" value="Chromosome I"/>
</dbReference>
<name>A0A1M5HEC3_9BRAD</name>
<organism evidence="1 2">
    <name type="scientific">Bradyrhizobium erythrophlei</name>
    <dbReference type="NCBI Taxonomy" id="1437360"/>
    <lineage>
        <taxon>Bacteria</taxon>
        <taxon>Pseudomonadati</taxon>
        <taxon>Pseudomonadota</taxon>
        <taxon>Alphaproteobacteria</taxon>
        <taxon>Hyphomicrobiales</taxon>
        <taxon>Nitrobacteraceae</taxon>
        <taxon>Bradyrhizobium</taxon>
    </lineage>
</organism>
<proteinExistence type="predicted"/>
<evidence type="ECO:0008006" key="3">
    <source>
        <dbReference type="Google" id="ProtNLM"/>
    </source>
</evidence>
<sequence length="85" mass="9494">MCMSEIHRRFLRVRPSSHSSKVAKIVCGPRDPIIDCTVIDYAPGGACLEVSFGTILPNRFELVWAGTKKKCRVVWSKGRRTGVAF</sequence>
<dbReference type="AlphaFoldDB" id="A0A1M5HEC3"/>
<reference evidence="1 2" key="1">
    <citation type="submission" date="2016-11" db="EMBL/GenBank/DDBJ databases">
        <authorList>
            <person name="Jaros S."/>
            <person name="Januszkiewicz K."/>
            <person name="Wedrychowicz H."/>
        </authorList>
    </citation>
    <scope>NUCLEOTIDE SEQUENCE [LARGE SCALE GENOMIC DNA]</scope>
    <source>
        <strain evidence="1 2">GAS138</strain>
    </source>
</reference>